<dbReference type="SUPFAM" id="SSF57903">
    <property type="entry name" value="FYVE/PHD zinc finger"/>
    <property type="match status" value="1"/>
</dbReference>
<reference evidence="4 5" key="1">
    <citation type="submission" date="2014-06" db="EMBL/GenBank/DDBJ databases">
        <authorList>
            <person name="Swart Estienne"/>
        </authorList>
    </citation>
    <scope>NUCLEOTIDE SEQUENCE [LARGE SCALE GENOMIC DNA]</scope>
    <source>
        <strain evidence="4 5">130c</strain>
    </source>
</reference>
<dbReference type="GO" id="GO:0003746">
    <property type="term" value="F:translation elongation factor activity"/>
    <property type="evidence" value="ECO:0007669"/>
    <property type="project" value="UniProtKB-KW"/>
</dbReference>
<dbReference type="SUPFAM" id="SSF46942">
    <property type="entry name" value="Elongation factor TFIIS domain 2"/>
    <property type="match status" value="1"/>
</dbReference>
<evidence type="ECO:0000256" key="2">
    <source>
        <dbReference type="SAM" id="SignalP"/>
    </source>
</evidence>
<organism evidence="4 5">
    <name type="scientific">Stylonychia lemnae</name>
    <name type="common">Ciliate</name>
    <dbReference type="NCBI Taxonomy" id="5949"/>
    <lineage>
        <taxon>Eukaryota</taxon>
        <taxon>Sar</taxon>
        <taxon>Alveolata</taxon>
        <taxon>Ciliophora</taxon>
        <taxon>Intramacronucleata</taxon>
        <taxon>Spirotrichea</taxon>
        <taxon>Stichotrichia</taxon>
        <taxon>Sporadotrichida</taxon>
        <taxon>Oxytrichidae</taxon>
        <taxon>Stylonychinae</taxon>
        <taxon>Stylonychia</taxon>
    </lineage>
</organism>
<feature type="region of interest" description="Disordered" evidence="1">
    <location>
        <begin position="174"/>
        <end position="202"/>
    </location>
</feature>
<feature type="compositionally biased region" description="Basic and acidic residues" evidence="1">
    <location>
        <begin position="188"/>
        <end position="202"/>
    </location>
</feature>
<dbReference type="Gene3D" id="1.10.472.30">
    <property type="entry name" value="Transcription elongation factor S-II, central domain"/>
    <property type="match status" value="1"/>
</dbReference>
<dbReference type="OrthoDB" id="436852at2759"/>
<keyword evidence="5" id="KW-1185">Reference proteome</keyword>
<protein>
    <submittedName>
        <fullName evidence="4">Transcription elongation factor s</fullName>
    </submittedName>
</protein>
<dbReference type="InterPro" id="IPR036575">
    <property type="entry name" value="TFIIS_cen_dom_sf"/>
</dbReference>
<feature type="domain" description="TFIIS central" evidence="3">
    <location>
        <begin position="219"/>
        <end position="351"/>
    </location>
</feature>
<keyword evidence="4" id="KW-0251">Elongation factor</keyword>
<keyword evidence="2" id="KW-0732">Signal</keyword>
<dbReference type="GO" id="GO:0006351">
    <property type="term" value="P:DNA-templated transcription"/>
    <property type="evidence" value="ECO:0007669"/>
    <property type="project" value="InterPro"/>
</dbReference>
<feature type="chain" id="PRO_5001729574" evidence="2">
    <location>
        <begin position="29"/>
        <end position="536"/>
    </location>
</feature>
<dbReference type="Pfam" id="PF07500">
    <property type="entry name" value="TFIIS_M"/>
    <property type="match status" value="1"/>
</dbReference>
<dbReference type="EMBL" id="CCKQ01011950">
    <property type="protein sequence ID" value="CDW83551.1"/>
    <property type="molecule type" value="Genomic_DNA"/>
</dbReference>
<dbReference type="SMART" id="SM00510">
    <property type="entry name" value="TFS2M"/>
    <property type="match status" value="1"/>
</dbReference>
<dbReference type="PROSITE" id="PS51321">
    <property type="entry name" value="TFIIS_CENTRAL"/>
    <property type="match status" value="1"/>
</dbReference>
<feature type="region of interest" description="Disordered" evidence="1">
    <location>
        <begin position="411"/>
        <end position="472"/>
    </location>
</feature>
<feature type="compositionally biased region" description="Basic and acidic residues" evidence="1">
    <location>
        <begin position="436"/>
        <end position="456"/>
    </location>
</feature>
<feature type="signal peptide" evidence="2">
    <location>
        <begin position="1"/>
        <end position="28"/>
    </location>
</feature>
<gene>
    <name evidence="4" type="primary">Contig3442.g3682</name>
    <name evidence="4" type="ORF">STYLEM_12599</name>
</gene>
<evidence type="ECO:0000313" key="4">
    <source>
        <dbReference type="EMBL" id="CDW83551.1"/>
    </source>
</evidence>
<name>A0A078ANP0_STYLE</name>
<dbReference type="CDD" id="cd15489">
    <property type="entry name" value="PHD_SF"/>
    <property type="match status" value="1"/>
</dbReference>
<feature type="compositionally biased region" description="Polar residues" evidence="1">
    <location>
        <begin position="457"/>
        <end position="467"/>
    </location>
</feature>
<dbReference type="InterPro" id="IPR011011">
    <property type="entry name" value="Znf_FYVE_PHD"/>
</dbReference>
<sequence length="536" mass="62714">MIRSQLSQFMLCRRIFLVRIILLKIVAGRQQYHSKFELIRTDETAKEFKENIRKKVEVLRLQEFKQRFKHPNADFPDIRTISNQNLDEADVFFFRQRFNRTSNGGNYIPELKPSCVCRCFLNPDDETIMCEKCQAFMHPQCLRQNADRRCFECKEEIPIKAIYNLKRSAVDGDIDSSSGANNQIENDEDHRSIKRQKLDSPKIKEQQINQFNQSEQIETQNLDSELLLLGVEEAREKGNLDQIKNFNMDGDQDQIYDFCTKIATKIESGMWVCFEESVSKDYSSKYRQLYTALKNDENFELRFQILSGDIDPVKVTELSSQQLAPKSLQERVELQKKKYFEEQTIVNDPIQLIVKSHKGDEIMQLNVEDRRVIHNEEITGSLQQLSSLTMRQDMSKKSANTIVEQQELIQSQQTEHEGGGTVHEDNGSQDGWNTEKNQKNTEENKIDKSDKQERLNKQTSGPIQTQKYPGLNNEDSELIEDLDRWSLNNLKQKFIDRLNHLKTNHATKDDLFAKIQELAQIHEKKQQEFTEKLKSN</sequence>
<feature type="compositionally biased region" description="Basic and acidic residues" evidence="1">
    <location>
        <begin position="414"/>
        <end position="426"/>
    </location>
</feature>
<feature type="compositionally biased region" description="Polar residues" evidence="1">
    <location>
        <begin position="175"/>
        <end position="184"/>
    </location>
</feature>
<dbReference type="InParanoid" id="A0A078ANP0"/>
<evidence type="ECO:0000256" key="1">
    <source>
        <dbReference type="SAM" id="MobiDB-lite"/>
    </source>
</evidence>
<evidence type="ECO:0000313" key="5">
    <source>
        <dbReference type="Proteomes" id="UP000039865"/>
    </source>
</evidence>
<dbReference type="AlphaFoldDB" id="A0A078ANP0"/>
<evidence type="ECO:0000259" key="3">
    <source>
        <dbReference type="PROSITE" id="PS51321"/>
    </source>
</evidence>
<proteinExistence type="predicted"/>
<accession>A0A078ANP0</accession>
<dbReference type="Proteomes" id="UP000039865">
    <property type="component" value="Unassembled WGS sequence"/>
</dbReference>
<dbReference type="InterPro" id="IPR003618">
    <property type="entry name" value="TFIIS_cen_dom"/>
</dbReference>
<keyword evidence="4" id="KW-0648">Protein biosynthesis</keyword>